<dbReference type="RefSeq" id="WP_072363721.1">
    <property type="nucleotide sequence ID" value="NZ_CP139972.1"/>
</dbReference>
<proteinExistence type="predicted"/>
<dbReference type="EMBL" id="CP140154">
    <property type="protein sequence ID" value="WQG90672.1"/>
    <property type="molecule type" value="Genomic_DNA"/>
</dbReference>
<evidence type="ECO:0000256" key="1">
    <source>
        <dbReference type="SAM" id="Coils"/>
    </source>
</evidence>
<dbReference type="GO" id="GO:1990281">
    <property type="term" value="C:efflux pump complex"/>
    <property type="evidence" value="ECO:0007669"/>
    <property type="project" value="TreeGrafter"/>
</dbReference>
<protein>
    <submittedName>
        <fullName evidence="3">HlyD family efflux transporter periplasmic adaptor subunit</fullName>
    </submittedName>
    <submittedName>
        <fullName evidence="2">Multidrug efflux pump subunit AcrA (Membrane-fusion protein)</fullName>
    </submittedName>
</protein>
<sequence length="366" mass="39568">MKHSLIILLAGVALLSSCKSKKGGTATPVYAPITEAVFAPGHIEAGGQFTLTALNDGYITDVPAKEGDTVTDGQIIFKQDHTTAAIAQRSATENLAIARQNAADNSAVLNQLEQQLHTATEKLANDLSLRDRNARLYATRSVAKTDYDNAELAYQSSLHNVEQIKQNITATKLSLQQTLINTRKEQETAIANSSYYDIKSPGNYTVYNLLKKKGDLVRKGDALATLGHAGSMLITLSIDEASITKIKTGQTVLTELNTEKGKTYTGHVSKIYPSFDEKSQAYTVEATFDTIPPGLMNGTLLQSNIIVAHKDKAMLVPAACVNPDGRAIVKRGKQTDTIRLKTGIISTEYVEVLGGINIDDKLIKAY</sequence>
<evidence type="ECO:0000313" key="3">
    <source>
        <dbReference type="EMBL" id="WQG90672.1"/>
    </source>
</evidence>
<dbReference type="STRING" id="1004.SAMN05661012_04760"/>
<dbReference type="SUPFAM" id="SSF111369">
    <property type="entry name" value="HlyD-like secretion proteins"/>
    <property type="match status" value="1"/>
</dbReference>
<gene>
    <name evidence="2" type="ORF">SAMN05661012_04760</name>
    <name evidence="3" type="ORF">SR876_04130</name>
</gene>
<dbReference type="AlphaFoldDB" id="A0A1K1S4J9"/>
<dbReference type="Proteomes" id="UP000183788">
    <property type="component" value="Unassembled WGS sequence"/>
</dbReference>
<evidence type="ECO:0000313" key="2">
    <source>
        <dbReference type="EMBL" id="SFW79273.1"/>
    </source>
</evidence>
<evidence type="ECO:0000313" key="4">
    <source>
        <dbReference type="Proteomes" id="UP000183788"/>
    </source>
</evidence>
<keyword evidence="1" id="KW-0175">Coiled coil</keyword>
<evidence type="ECO:0000313" key="5">
    <source>
        <dbReference type="Proteomes" id="UP001326715"/>
    </source>
</evidence>
<reference evidence="3 5" key="2">
    <citation type="submission" date="2023-11" db="EMBL/GenBank/DDBJ databases">
        <title>MicrobeMod: A computational toolkit for identifying prokaryotic methylation and restriction-modification with nanopore sequencing.</title>
        <authorList>
            <person name="Crits-Christoph A."/>
            <person name="Kang S.C."/>
            <person name="Lee H."/>
            <person name="Ostrov N."/>
        </authorList>
    </citation>
    <scope>NUCLEOTIDE SEQUENCE [LARGE SCALE GENOMIC DNA]</scope>
    <source>
        <strain evidence="3 5">ATCC 23090</strain>
    </source>
</reference>
<keyword evidence="5" id="KW-1185">Reference proteome</keyword>
<name>A0A1K1S4J9_9BACT</name>
<reference evidence="2 4" key="1">
    <citation type="submission" date="2016-11" db="EMBL/GenBank/DDBJ databases">
        <authorList>
            <person name="Jaros S."/>
            <person name="Januszkiewicz K."/>
            <person name="Wedrychowicz H."/>
        </authorList>
    </citation>
    <scope>NUCLEOTIDE SEQUENCE [LARGE SCALE GENOMIC DNA]</scope>
    <source>
        <strain evidence="2 4">DSM 784</strain>
    </source>
</reference>
<dbReference type="Proteomes" id="UP001326715">
    <property type="component" value="Chromosome"/>
</dbReference>
<dbReference type="PANTHER" id="PTHR30469">
    <property type="entry name" value="MULTIDRUG RESISTANCE PROTEIN MDTA"/>
    <property type="match status" value="1"/>
</dbReference>
<dbReference type="EMBL" id="FPIZ01000017">
    <property type="protein sequence ID" value="SFW79273.1"/>
    <property type="molecule type" value="Genomic_DNA"/>
</dbReference>
<dbReference type="PANTHER" id="PTHR30469:SF15">
    <property type="entry name" value="HLYD FAMILY OF SECRETION PROTEINS"/>
    <property type="match status" value="1"/>
</dbReference>
<dbReference type="OrthoDB" id="869610at2"/>
<dbReference type="GO" id="GO:0015562">
    <property type="term" value="F:efflux transmembrane transporter activity"/>
    <property type="evidence" value="ECO:0007669"/>
    <property type="project" value="TreeGrafter"/>
</dbReference>
<dbReference type="Gene3D" id="2.40.30.170">
    <property type="match status" value="1"/>
</dbReference>
<feature type="coiled-coil region" evidence="1">
    <location>
        <begin position="95"/>
        <end position="129"/>
    </location>
</feature>
<organism evidence="2 4">
    <name type="scientific">Chitinophaga sancti</name>
    <dbReference type="NCBI Taxonomy" id="1004"/>
    <lineage>
        <taxon>Bacteria</taxon>
        <taxon>Pseudomonadati</taxon>
        <taxon>Bacteroidota</taxon>
        <taxon>Chitinophagia</taxon>
        <taxon>Chitinophagales</taxon>
        <taxon>Chitinophagaceae</taxon>
        <taxon>Chitinophaga</taxon>
    </lineage>
</organism>
<dbReference type="Gene3D" id="2.40.50.100">
    <property type="match status" value="1"/>
</dbReference>
<accession>A0A1K1S4J9</accession>
<dbReference type="PROSITE" id="PS51257">
    <property type="entry name" value="PROKAR_LIPOPROTEIN"/>
    <property type="match status" value="1"/>
</dbReference>